<evidence type="ECO:0000313" key="1">
    <source>
        <dbReference type="EMBL" id="QNG76472.1"/>
    </source>
</evidence>
<name>A0AAX1I8D5_STEMA</name>
<reference evidence="1 2" key="1">
    <citation type="submission" date="2020-08" db="EMBL/GenBank/DDBJ databases">
        <title>Phenotypic and transcriptomic analysis of seven clinical Stenotrophomonas maltophilia isolates identify a small set of shared and commonly regulated genes involved in biofilm lifestyle.</title>
        <authorList>
            <person name="Alio I."/>
            <person name="Gudzuhn M."/>
            <person name="Streit W."/>
        </authorList>
    </citation>
    <scope>NUCLEOTIDE SEQUENCE [LARGE SCALE GENOMIC DNA]</scope>
    <source>
        <strain evidence="1 2">UHH_SKK55</strain>
    </source>
</reference>
<dbReference type="Proteomes" id="UP000515598">
    <property type="component" value="Chromosome"/>
</dbReference>
<gene>
    <name evidence="1" type="ORF">GPNADHDJ_00645</name>
</gene>
<dbReference type="EMBL" id="CP060025">
    <property type="protein sequence ID" value="QNG76472.1"/>
    <property type="molecule type" value="Genomic_DNA"/>
</dbReference>
<sequence length="202" mass="22996">MDWRCGVSSYIFVSPGSDPGMGKALVDPILQPDKKAKSTMGTCRPDLRRRVKLGDQIFVISGSMGKNVQQYVIGGLEVQDKLSSQIAAFDQFPENRLRFDESGQRLGNIIVTADGRHHPEDHHDKFERRIQNYLVGRTSVILQTPREIQLGRERSVDILASLFDRPGSTRIQQVIGRMRKLTEEQAIRLREELQALKREARK</sequence>
<accession>A0AAX1I8D5</accession>
<protein>
    <submittedName>
        <fullName evidence="1">Uncharacterized protein</fullName>
    </submittedName>
</protein>
<dbReference type="AlphaFoldDB" id="A0AAX1I8D5"/>
<proteinExistence type="predicted"/>
<organism evidence="1 2">
    <name type="scientific">Stenotrophomonas maltophilia</name>
    <name type="common">Pseudomonas maltophilia</name>
    <name type="synonym">Xanthomonas maltophilia</name>
    <dbReference type="NCBI Taxonomy" id="40324"/>
    <lineage>
        <taxon>Bacteria</taxon>
        <taxon>Pseudomonadati</taxon>
        <taxon>Pseudomonadota</taxon>
        <taxon>Gammaproteobacteria</taxon>
        <taxon>Lysobacterales</taxon>
        <taxon>Lysobacteraceae</taxon>
        <taxon>Stenotrophomonas</taxon>
        <taxon>Stenotrophomonas maltophilia group</taxon>
    </lineage>
</organism>
<evidence type="ECO:0000313" key="2">
    <source>
        <dbReference type="Proteomes" id="UP000515598"/>
    </source>
</evidence>